<dbReference type="Pfam" id="PF06985">
    <property type="entry name" value="HET"/>
    <property type="match status" value="1"/>
</dbReference>
<dbReference type="Pfam" id="PF26640">
    <property type="entry name" value="DUF8212"/>
    <property type="match status" value="1"/>
</dbReference>
<name>A0A4Q9NSA8_9APHY</name>
<proteinExistence type="predicted"/>
<dbReference type="InterPro" id="IPR010730">
    <property type="entry name" value="HET"/>
</dbReference>
<organism evidence="3 4">
    <name type="scientific">Dichomitus squalens</name>
    <dbReference type="NCBI Taxonomy" id="114155"/>
    <lineage>
        <taxon>Eukaryota</taxon>
        <taxon>Fungi</taxon>
        <taxon>Dikarya</taxon>
        <taxon>Basidiomycota</taxon>
        <taxon>Agaricomycotina</taxon>
        <taxon>Agaricomycetes</taxon>
        <taxon>Polyporales</taxon>
        <taxon>Polyporaceae</taxon>
        <taxon>Dichomitus</taxon>
    </lineage>
</organism>
<evidence type="ECO:0000313" key="4">
    <source>
        <dbReference type="Proteomes" id="UP000292082"/>
    </source>
</evidence>
<dbReference type="InterPro" id="IPR058525">
    <property type="entry name" value="DUF8212"/>
</dbReference>
<keyword evidence="4" id="KW-1185">Reference proteome</keyword>
<dbReference type="OMA" id="CCINRES"/>
<dbReference type="PANTHER" id="PTHR10622:SF10">
    <property type="entry name" value="HET DOMAIN-CONTAINING PROTEIN"/>
    <property type="match status" value="1"/>
</dbReference>
<feature type="domain" description="Heterokaryon incompatibility" evidence="1">
    <location>
        <begin position="23"/>
        <end position="109"/>
    </location>
</feature>
<evidence type="ECO:0000259" key="1">
    <source>
        <dbReference type="Pfam" id="PF06985"/>
    </source>
</evidence>
<reference evidence="3 4" key="1">
    <citation type="submission" date="2019-01" db="EMBL/GenBank/DDBJ databases">
        <title>Draft genome sequences of three monokaryotic isolates of the white-rot basidiomycete fungus Dichomitus squalens.</title>
        <authorList>
            <consortium name="DOE Joint Genome Institute"/>
            <person name="Lopez S.C."/>
            <person name="Andreopoulos B."/>
            <person name="Pangilinan J."/>
            <person name="Lipzen A."/>
            <person name="Riley R."/>
            <person name="Ahrendt S."/>
            <person name="Ng V."/>
            <person name="Barry K."/>
            <person name="Daum C."/>
            <person name="Grigoriev I.V."/>
            <person name="Hilden K.S."/>
            <person name="Makela M.R."/>
            <person name="de Vries R.P."/>
        </authorList>
    </citation>
    <scope>NUCLEOTIDE SEQUENCE [LARGE SCALE GENOMIC DNA]</scope>
    <source>
        <strain evidence="3 4">CBS 464.89</strain>
    </source>
</reference>
<sequence length="244" mass="28560">MRVLDTYTGQFVHIDPQDQVLAILSHTWDPDNGEQTFQELQEIQKRYISERGASSQRMACKVARETGFRYLWIDSCCINRESSSELSEAINSMYAWYGDADVCYAYLADVPPGATPQSRFFRESRWFTRGWTLQELIAPDDLIFLNADWEIIGWKDDLVDVLEKTTGIDRRALLHETELEKFSVAQRFSWASMRETERVEDRAYSLMGIFDINMPILYGEGERALRRLQEEILRRTPDQSLFAW</sequence>
<protein>
    <submittedName>
        <fullName evidence="3">Heterokaryon incompatibility protein-domain-containing protein</fullName>
    </submittedName>
</protein>
<evidence type="ECO:0000313" key="3">
    <source>
        <dbReference type="EMBL" id="TBU54849.1"/>
    </source>
</evidence>
<dbReference type="AlphaFoldDB" id="A0A4Q9NSA8"/>
<dbReference type="Proteomes" id="UP000292082">
    <property type="component" value="Unassembled WGS sequence"/>
</dbReference>
<evidence type="ECO:0000259" key="2">
    <source>
        <dbReference type="Pfam" id="PF26640"/>
    </source>
</evidence>
<dbReference type="STRING" id="114155.A0A4Q9NSA8"/>
<dbReference type="PANTHER" id="PTHR10622">
    <property type="entry name" value="HET DOMAIN-CONTAINING PROTEIN"/>
    <property type="match status" value="1"/>
</dbReference>
<gene>
    <name evidence="3" type="ORF">BD310DRAFT_764876</name>
</gene>
<dbReference type="EMBL" id="ML145180">
    <property type="protein sequence ID" value="TBU54849.1"/>
    <property type="molecule type" value="Genomic_DNA"/>
</dbReference>
<feature type="non-terminal residue" evidence="3">
    <location>
        <position position="244"/>
    </location>
</feature>
<accession>A0A4Q9NSA8</accession>
<feature type="domain" description="DUF8212" evidence="2">
    <location>
        <begin position="223"/>
        <end position="244"/>
    </location>
</feature>